<proteinExistence type="predicted"/>
<organism evidence="3 4">
    <name type="scientific">Nesidiocoris tenuis</name>
    <dbReference type="NCBI Taxonomy" id="355587"/>
    <lineage>
        <taxon>Eukaryota</taxon>
        <taxon>Metazoa</taxon>
        <taxon>Ecdysozoa</taxon>
        <taxon>Arthropoda</taxon>
        <taxon>Hexapoda</taxon>
        <taxon>Insecta</taxon>
        <taxon>Pterygota</taxon>
        <taxon>Neoptera</taxon>
        <taxon>Paraneoptera</taxon>
        <taxon>Hemiptera</taxon>
        <taxon>Heteroptera</taxon>
        <taxon>Panheteroptera</taxon>
        <taxon>Cimicomorpha</taxon>
        <taxon>Miridae</taxon>
        <taxon>Dicyphina</taxon>
        <taxon>Nesidiocoris</taxon>
    </lineage>
</organism>
<dbReference type="AlphaFoldDB" id="A0A6H5GQI9"/>
<protein>
    <submittedName>
        <fullName evidence="3">Uncharacterized protein</fullName>
    </submittedName>
</protein>
<feature type="non-terminal residue" evidence="3">
    <location>
        <position position="1"/>
    </location>
</feature>
<evidence type="ECO:0000256" key="2">
    <source>
        <dbReference type="SAM" id="MobiDB-lite"/>
    </source>
</evidence>
<name>A0A6H5GQI9_9HEMI</name>
<keyword evidence="1" id="KW-0175">Coiled coil</keyword>
<feature type="region of interest" description="Disordered" evidence="2">
    <location>
        <begin position="130"/>
        <end position="150"/>
    </location>
</feature>
<evidence type="ECO:0000313" key="3">
    <source>
        <dbReference type="EMBL" id="CAB0004009.1"/>
    </source>
</evidence>
<accession>A0A6H5GQI9</accession>
<feature type="coiled-coil region" evidence="1">
    <location>
        <begin position="19"/>
        <end position="113"/>
    </location>
</feature>
<reference evidence="3 4" key="1">
    <citation type="submission" date="2020-02" db="EMBL/GenBank/DDBJ databases">
        <authorList>
            <person name="Ferguson B K."/>
        </authorList>
    </citation>
    <scope>NUCLEOTIDE SEQUENCE [LARGE SCALE GENOMIC DNA]</scope>
</reference>
<sequence>WKDRTNEVIEKHNKNPDEKKRLIQEKENLAKQLTLEQTQHKNVKTKLEELLITARKEKENIQQEHNAAKAALAETNKELALIKEAAAKATEKATKLENDMAAQETALQDSRNKEMQVGDLFLIHFPPNFTPHERQENMHDRNRFSGSAAI</sequence>
<feature type="compositionally biased region" description="Basic and acidic residues" evidence="2">
    <location>
        <begin position="131"/>
        <end position="143"/>
    </location>
</feature>
<evidence type="ECO:0000256" key="1">
    <source>
        <dbReference type="SAM" id="Coils"/>
    </source>
</evidence>
<keyword evidence="4" id="KW-1185">Reference proteome</keyword>
<dbReference type="Proteomes" id="UP000479000">
    <property type="component" value="Unassembled WGS sequence"/>
</dbReference>
<dbReference type="EMBL" id="CADCXU010014333">
    <property type="protein sequence ID" value="CAB0004009.1"/>
    <property type="molecule type" value="Genomic_DNA"/>
</dbReference>
<evidence type="ECO:0000313" key="4">
    <source>
        <dbReference type="Proteomes" id="UP000479000"/>
    </source>
</evidence>
<dbReference type="OrthoDB" id="343070at2759"/>
<gene>
    <name evidence="3" type="ORF">NTEN_LOCUS9486</name>
</gene>